<reference evidence="6 7" key="1">
    <citation type="submission" date="2018-03" db="EMBL/GenBank/DDBJ databases">
        <title>Actinopolyspora mortivallis from Sahara, screening for active biomolecules.</title>
        <authorList>
            <person name="Selama O."/>
            <person name="Wellington E.M.H."/>
            <person name="Hacene H."/>
        </authorList>
    </citation>
    <scope>NUCLEOTIDE SEQUENCE [LARGE SCALE GENOMIC DNA]</scope>
    <source>
        <strain evidence="6 7">M5A</strain>
    </source>
</reference>
<dbReference type="RefSeq" id="WP_106115172.1">
    <property type="nucleotide sequence ID" value="NZ_PVSR01000051.1"/>
</dbReference>
<dbReference type="HAMAP" id="MF_01875">
    <property type="entry name" value="Prokaryotic_Ku"/>
    <property type="match status" value="1"/>
</dbReference>
<feature type="region of interest" description="Disordered" evidence="4">
    <location>
        <begin position="256"/>
        <end position="332"/>
    </location>
</feature>
<dbReference type="SUPFAM" id="SSF100939">
    <property type="entry name" value="SPOC domain-like"/>
    <property type="match status" value="1"/>
</dbReference>
<dbReference type="PANTHER" id="PTHR41251:SF1">
    <property type="entry name" value="NON-HOMOLOGOUS END JOINING PROTEIN KU"/>
    <property type="match status" value="1"/>
</dbReference>
<dbReference type="PIRSF" id="PIRSF006493">
    <property type="entry name" value="Prok_Ku"/>
    <property type="match status" value="1"/>
</dbReference>
<dbReference type="GO" id="GO:0006303">
    <property type="term" value="P:double-strand break repair via nonhomologous end joining"/>
    <property type="evidence" value="ECO:0007669"/>
    <property type="project" value="UniProtKB-UniRule"/>
</dbReference>
<dbReference type="Pfam" id="PF02735">
    <property type="entry name" value="Ku"/>
    <property type="match status" value="1"/>
</dbReference>
<dbReference type="NCBIfam" id="TIGR02772">
    <property type="entry name" value="Ku_bact"/>
    <property type="match status" value="1"/>
</dbReference>
<dbReference type="EMBL" id="PVSR01000051">
    <property type="protein sequence ID" value="PRW61882.1"/>
    <property type="molecule type" value="Genomic_DNA"/>
</dbReference>
<name>A0A2T0GRY5_ACTMO</name>
<evidence type="ECO:0000256" key="4">
    <source>
        <dbReference type="SAM" id="MobiDB-lite"/>
    </source>
</evidence>
<comment type="similarity">
    <text evidence="3">Belongs to the prokaryotic Ku family.</text>
</comment>
<evidence type="ECO:0000259" key="5">
    <source>
        <dbReference type="SMART" id="SM00559"/>
    </source>
</evidence>
<organism evidence="6 7">
    <name type="scientific">Actinopolyspora mortivallis</name>
    <dbReference type="NCBI Taxonomy" id="33906"/>
    <lineage>
        <taxon>Bacteria</taxon>
        <taxon>Bacillati</taxon>
        <taxon>Actinomycetota</taxon>
        <taxon>Actinomycetes</taxon>
        <taxon>Actinopolysporales</taxon>
        <taxon>Actinopolysporaceae</taxon>
        <taxon>Actinopolyspora</taxon>
    </lineage>
</organism>
<comment type="subunit">
    <text evidence="3">Homodimer. Interacts with LigD.</text>
</comment>
<dbReference type="PANTHER" id="PTHR41251">
    <property type="entry name" value="NON-HOMOLOGOUS END JOINING PROTEIN KU"/>
    <property type="match status" value="1"/>
</dbReference>
<dbReference type="InterPro" id="IPR006164">
    <property type="entry name" value="DNA_bd_Ku70/Ku80"/>
</dbReference>
<feature type="compositionally biased region" description="Basic and acidic residues" evidence="4">
    <location>
        <begin position="323"/>
        <end position="332"/>
    </location>
</feature>
<comment type="function">
    <text evidence="3">With LigD forms a non-homologous end joining (NHEJ) DNA repair enzyme, which repairs dsDNA breaks with reduced fidelity. Binds linear dsDNA with 5'- and 3'- overhangs but not closed circular dsDNA nor ssDNA. Recruits and stimulates the ligase activity of LigD.</text>
</comment>
<keyword evidence="7" id="KW-1185">Reference proteome</keyword>
<dbReference type="STRING" id="1050202.GCA_000384035_01716"/>
<feature type="compositionally biased region" description="Basic and acidic residues" evidence="4">
    <location>
        <begin position="256"/>
        <end position="293"/>
    </location>
</feature>
<evidence type="ECO:0000313" key="7">
    <source>
        <dbReference type="Proteomes" id="UP000239352"/>
    </source>
</evidence>
<dbReference type="Proteomes" id="UP000239352">
    <property type="component" value="Unassembled WGS sequence"/>
</dbReference>
<keyword evidence="3" id="KW-0234">DNA repair</keyword>
<dbReference type="Gene3D" id="2.40.290.10">
    <property type="match status" value="1"/>
</dbReference>
<evidence type="ECO:0000313" key="6">
    <source>
        <dbReference type="EMBL" id="PRW61882.1"/>
    </source>
</evidence>
<gene>
    <name evidence="3" type="primary">ku</name>
    <name evidence="6" type="ORF">CEP50_18310</name>
</gene>
<evidence type="ECO:0000256" key="1">
    <source>
        <dbReference type="ARBA" id="ARBA00023125"/>
    </source>
</evidence>
<feature type="domain" description="Ku" evidence="5">
    <location>
        <begin position="53"/>
        <end position="181"/>
    </location>
</feature>
<evidence type="ECO:0000256" key="2">
    <source>
        <dbReference type="ARBA" id="ARBA00023172"/>
    </source>
</evidence>
<keyword evidence="1 3" id="KW-0238">DNA-binding</keyword>
<feature type="region of interest" description="Disordered" evidence="4">
    <location>
        <begin position="224"/>
        <end position="244"/>
    </location>
</feature>
<dbReference type="SMART" id="SM00559">
    <property type="entry name" value="Ku78"/>
    <property type="match status" value="1"/>
</dbReference>
<keyword evidence="2 3" id="KW-0233">DNA recombination</keyword>
<dbReference type="InterPro" id="IPR009187">
    <property type="entry name" value="Prok_Ku"/>
</dbReference>
<keyword evidence="3" id="KW-0227">DNA damage</keyword>
<dbReference type="InterPro" id="IPR016194">
    <property type="entry name" value="SPOC-like_C_dom_sf"/>
</dbReference>
<dbReference type="AlphaFoldDB" id="A0A2T0GRY5"/>
<evidence type="ECO:0000256" key="3">
    <source>
        <dbReference type="HAMAP-Rule" id="MF_01875"/>
    </source>
</evidence>
<proteinExistence type="inferred from homology"/>
<dbReference type="GO" id="GO:0006310">
    <property type="term" value="P:DNA recombination"/>
    <property type="evidence" value="ECO:0007669"/>
    <property type="project" value="UniProtKB-KW"/>
</dbReference>
<dbReference type="GO" id="GO:0003690">
    <property type="term" value="F:double-stranded DNA binding"/>
    <property type="evidence" value="ECO:0007669"/>
    <property type="project" value="UniProtKB-UniRule"/>
</dbReference>
<dbReference type="InParanoid" id="A0A2T0GRY5"/>
<comment type="caution">
    <text evidence="6">The sequence shown here is derived from an EMBL/GenBank/DDBJ whole genome shotgun (WGS) entry which is preliminary data.</text>
</comment>
<protein>
    <recommendedName>
        <fullName evidence="3">Non-homologous end joining protein Ku</fullName>
    </recommendedName>
</protein>
<accession>A0A2T0GRY5</accession>
<sequence length="332" mass="38250">MPQKIWNGFLTFGLVTVPVGLYNATEDHSIRFNQYQRGTHDRVRYRKVNERTGEQLRNEDIVKGRDVGGTLVTVEQWELDELAPVRSRTIEIDGFVELTEIDPVCFHHTYWLAPTDEQQDRPYRLLHRAMLDTNRAGIATFVLHGREYLTAVHAHSGALALSTLFFPDEVRDPPTVVSPPRADQRSGRELQLATDLIRSMSEPWQPSRYTDTYTARVRQLLLDKARGRSPVTRTEPAEPAEAPELAEALRHSVELARHHRSEREPAPRKDLAEREVSSLTRDELRRRARELNIRGRSKLSRAQLERAITETPGSHRRGQQQGDEPRTRDRKP</sequence>